<keyword evidence="1" id="KW-0479">Metal-binding</keyword>
<evidence type="ECO:0000313" key="5">
    <source>
        <dbReference type="EMBL" id="GEU49284.1"/>
    </source>
</evidence>
<keyword evidence="1" id="KW-0863">Zinc-finger</keyword>
<accession>A0A6L2KN60</accession>
<reference evidence="5" key="1">
    <citation type="journal article" date="2019" name="Sci. Rep.">
        <title>Draft genome of Tanacetum cinerariifolium, the natural source of mosquito coil.</title>
        <authorList>
            <person name="Yamashiro T."/>
            <person name="Shiraishi A."/>
            <person name="Satake H."/>
            <person name="Nakayama K."/>
        </authorList>
    </citation>
    <scope>NUCLEOTIDE SEQUENCE</scope>
</reference>
<dbReference type="InterPro" id="IPR036875">
    <property type="entry name" value="Znf_CCHC_sf"/>
</dbReference>
<proteinExistence type="predicted"/>
<protein>
    <recommendedName>
        <fullName evidence="4">CCHC-type domain-containing protein</fullName>
    </recommendedName>
</protein>
<dbReference type="EMBL" id="BKCJ010002543">
    <property type="protein sequence ID" value="GEU49284.1"/>
    <property type="molecule type" value="Genomic_DNA"/>
</dbReference>
<dbReference type="SMART" id="SM00343">
    <property type="entry name" value="ZnF_C2HC"/>
    <property type="match status" value="2"/>
</dbReference>
<dbReference type="PROSITE" id="PS50158">
    <property type="entry name" value="ZF_CCHC"/>
    <property type="match status" value="1"/>
</dbReference>
<dbReference type="InterPro" id="IPR001878">
    <property type="entry name" value="Znf_CCHC"/>
</dbReference>
<feature type="domain" description="CCHC-type" evidence="4">
    <location>
        <begin position="311"/>
        <end position="325"/>
    </location>
</feature>
<keyword evidence="2" id="KW-0175">Coiled coil</keyword>
<dbReference type="SUPFAM" id="SSF57756">
    <property type="entry name" value="Retrovirus zinc finger-like domains"/>
    <property type="match status" value="1"/>
</dbReference>
<sequence>MVAASKVSMLKPGEFEIWRMRIEQYIQMMDYALWEVIENGATLPKTHVVKGVTKEMHITVAEEKAQRRLKVKARITLMMGIPNEHQLKFNSIKDAKQLLEAVEKRFEMLDQTFDRLQKLVSQLELLGVKLSQEYVNQKLLTRLSPEWNTHVVVWRNKANLDTISMDYLYNNLKVYKLEVKGMSRSNLNTQNMAFLSSTNSSTNGAVNIIQAVNTTNGVSTASTQDKAAFSTNIDNLSDAVICAFLASQPYSPQLAHEDLEQIHSNDTEEMDLRWQMAMLTMRARSFLKKTRRKLTVNGNVTLGFDMSKVECYNCHKRGHFARECRASRNQDNKHKKSTRRSVLVETPASIALVSCDGLGGYDWSDHAEEGPNYALMAYTSLSSDSKVSNDYTCPKSCLETVKILKSQSKQLSKDLKKLELMVLGYKTGLKSVEERLKLFKKNEFIYLEDIKVLKVKIQMKEIAIKELKMILEVAQKEKDGIQLKSLMEVIEKRFGGNKESKKTQTTLLKQQYENFNGSSSEGLGQTYDRLQKLISQLEILGETISQEDMNMKLLRKEMDLKWQMAMLTMRARRFLKKTRRKVGANGSETIGFDKIKVEPYNCHKRGHFARECKAPKENRNKEPVRSNVTVETTDTKALVAQDGFGYDWSDQDKEGPTNFSLMAYTSSEARLVVYKKNEDIFEENIKILKLNIHFKDNALIELRKKLEKADKEWDEIKITLEKFKTLSKTLNKMLDSQVNDKYKTDPEITFVDETTEDQGRINDEEMFDRDVLNDEEVVVKDINAASITTAITAATTTDVSINDITLAQALVEIKRSKPKARGIIMQDPSETPTTTTIPISSKVKDKGKGIMVEEPLKMKKKDQISFDEQKGDKLDQGRSKKQKIKDDKEQEELKRCLEIIPDDGYDVTIDDTHLSIKTPMIDYKIYKEWKKSYF</sequence>
<evidence type="ECO:0000256" key="2">
    <source>
        <dbReference type="SAM" id="Coils"/>
    </source>
</evidence>
<dbReference type="AlphaFoldDB" id="A0A6L2KN60"/>
<evidence type="ECO:0000256" key="3">
    <source>
        <dbReference type="SAM" id="MobiDB-lite"/>
    </source>
</evidence>
<feature type="coiled-coil region" evidence="2">
    <location>
        <begin position="457"/>
        <end position="484"/>
    </location>
</feature>
<name>A0A6L2KN60_TANCI</name>
<comment type="caution">
    <text evidence="5">The sequence shown here is derived from an EMBL/GenBank/DDBJ whole genome shotgun (WGS) entry which is preliminary data.</text>
</comment>
<feature type="region of interest" description="Disordered" evidence="3">
    <location>
        <begin position="861"/>
        <end position="889"/>
    </location>
</feature>
<keyword evidence="1" id="KW-0862">Zinc</keyword>
<evidence type="ECO:0000259" key="4">
    <source>
        <dbReference type="PROSITE" id="PS50158"/>
    </source>
</evidence>
<dbReference type="Pfam" id="PF00098">
    <property type="entry name" value="zf-CCHC"/>
    <property type="match status" value="1"/>
</dbReference>
<feature type="coiled-coil region" evidence="2">
    <location>
        <begin position="92"/>
        <end position="119"/>
    </location>
</feature>
<dbReference type="GO" id="GO:0003676">
    <property type="term" value="F:nucleic acid binding"/>
    <property type="evidence" value="ECO:0007669"/>
    <property type="project" value="InterPro"/>
</dbReference>
<dbReference type="GO" id="GO:0008270">
    <property type="term" value="F:zinc ion binding"/>
    <property type="evidence" value="ECO:0007669"/>
    <property type="project" value="UniProtKB-KW"/>
</dbReference>
<organism evidence="5">
    <name type="scientific">Tanacetum cinerariifolium</name>
    <name type="common">Dalmatian daisy</name>
    <name type="synonym">Chrysanthemum cinerariifolium</name>
    <dbReference type="NCBI Taxonomy" id="118510"/>
    <lineage>
        <taxon>Eukaryota</taxon>
        <taxon>Viridiplantae</taxon>
        <taxon>Streptophyta</taxon>
        <taxon>Embryophyta</taxon>
        <taxon>Tracheophyta</taxon>
        <taxon>Spermatophyta</taxon>
        <taxon>Magnoliopsida</taxon>
        <taxon>eudicotyledons</taxon>
        <taxon>Gunneridae</taxon>
        <taxon>Pentapetalae</taxon>
        <taxon>asterids</taxon>
        <taxon>campanulids</taxon>
        <taxon>Asterales</taxon>
        <taxon>Asteraceae</taxon>
        <taxon>Asteroideae</taxon>
        <taxon>Anthemideae</taxon>
        <taxon>Anthemidinae</taxon>
        <taxon>Tanacetum</taxon>
    </lineage>
</organism>
<evidence type="ECO:0000256" key="1">
    <source>
        <dbReference type="PROSITE-ProRule" id="PRU00047"/>
    </source>
</evidence>
<gene>
    <name evidence="5" type="ORF">Tci_021262</name>
</gene>
<dbReference type="Gene3D" id="4.10.60.10">
    <property type="entry name" value="Zinc finger, CCHC-type"/>
    <property type="match status" value="1"/>
</dbReference>